<dbReference type="Pfam" id="PF00194">
    <property type="entry name" value="Carb_anhydrase"/>
    <property type="match status" value="1"/>
</dbReference>
<sequence length="79" mass="8742">MPDGALDVLLPPCTESYRYLGSTTTCPYATGVRWSVLTHPVQASAAAPAHYRSLFRQGNARAVQPLGDRRIAGDCHRWW</sequence>
<dbReference type="Proteomes" id="UP001550603">
    <property type="component" value="Unassembled WGS sequence"/>
</dbReference>
<protein>
    <submittedName>
        <fullName evidence="2">Carbonic anhydrase family protein</fullName>
    </submittedName>
</protein>
<dbReference type="PROSITE" id="PS51144">
    <property type="entry name" value="ALPHA_CA_2"/>
    <property type="match status" value="1"/>
</dbReference>
<organism evidence="2 3">
    <name type="scientific">Streptomyces olindensis</name>
    <dbReference type="NCBI Taxonomy" id="358823"/>
    <lineage>
        <taxon>Bacteria</taxon>
        <taxon>Bacillati</taxon>
        <taxon>Actinomycetota</taxon>
        <taxon>Actinomycetes</taxon>
        <taxon>Kitasatosporales</taxon>
        <taxon>Streptomycetaceae</taxon>
        <taxon>Streptomyces</taxon>
    </lineage>
</organism>
<evidence type="ECO:0000313" key="2">
    <source>
        <dbReference type="EMBL" id="MEU2273046.1"/>
    </source>
</evidence>
<evidence type="ECO:0000313" key="3">
    <source>
        <dbReference type="Proteomes" id="UP001550603"/>
    </source>
</evidence>
<feature type="domain" description="Alpha-carbonic anhydrase" evidence="1">
    <location>
        <begin position="1"/>
        <end position="75"/>
    </location>
</feature>
<dbReference type="InterPro" id="IPR036398">
    <property type="entry name" value="CA_dom_sf"/>
</dbReference>
<proteinExistence type="predicted"/>
<dbReference type="RefSeq" id="WP_359795208.1">
    <property type="nucleotide sequence ID" value="NZ_JBEYBN010000150.1"/>
</dbReference>
<comment type="caution">
    <text evidence="2">The sequence shown here is derived from an EMBL/GenBank/DDBJ whole genome shotgun (WGS) entry which is preliminary data.</text>
</comment>
<gene>
    <name evidence="2" type="ORF">ABZ568_42705</name>
</gene>
<reference evidence="2 3" key="1">
    <citation type="submission" date="2024-06" db="EMBL/GenBank/DDBJ databases">
        <title>The Natural Products Discovery Center: Release of the First 8490 Sequenced Strains for Exploring Actinobacteria Biosynthetic Diversity.</title>
        <authorList>
            <person name="Kalkreuter E."/>
            <person name="Kautsar S.A."/>
            <person name="Yang D."/>
            <person name="Bader C.D."/>
            <person name="Teijaro C.N."/>
            <person name="Fluegel L."/>
            <person name="Davis C.M."/>
            <person name="Simpson J.R."/>
            <person name="Lauterbach L."/>
            <person name="Steele A.D."/>
            <person name="Gui C."/>
            <person name="Meng S."/>
            <person name="Li G."/>
            <person name="Viehrig K."/>
            <person name="Ye F."/>
            <person name="Su P."/>
            <person name="Kiefer A.F."/>
            <person name="Nichols A."/>
            <person name="Cepeda A.J."/>
            <person name="Yan W."/>
            <person name="Fan B."/>
            <person name="Jiang Y."/>
            <person name="Adhikari A."/>
            <person name="Zheng C.-J."/>
            <person name="Schuster L."/>
            <person name="Cowan T.M."/>
            <person name="Smanski M.J."/>
            <person name="Chevrette M.G."/>
            <person name="De Carvalho L.P.S."/>
            <person name="Shen B."/>
        </authorList>
    </citation>
    <scope>NUCLEOTIDE SEQUENCE [LARGE SCALE GENOMIC DNA]</scope>
    <source>
        <strain evidence="2 3">NPDC019583</strain>
    </source>
</reference>
<name>A0ABV2Y9V7_9ACTN</name>
<keyword evidence="3" id="KW-1185">Reference proteome</keyword>
<evidence type="ECO:0000259" key="1">
    <source>
        <dbReference type="PROSITE" id="PS51144"/>
    </source>
</evidence>
<dbReference type="EMBL" id="JBEYBN010000150">
    <property type="protein sequence ID" value="MEU2273046.1"/>
    <property type="molecule type" value="Genomic_DNA"/>
</dbReference>
<dbReference type="SUPFAM" id="SSF51069">
    <property type="entry name" value="Carbonic anhydrase"/>
    <property type="match status" value="1"/>
</dbReference>
<dbReference type="Gene3D" id="3.10.200.10">
    <property type="entry name" value="Alpha carbonic anhydrase"/>
    <property type="match status" value="1"/>
</dbReference>
<accession>A0ABV2Y9V7</accession>
<dbReference type="InterPro" id="IPR001148">
    <property type="entry name" value="CA_dom"/>
</dbReference>